<feature type="non-terminal residue" evidence="1">
    <location>
        <position position="1"/>
    </location>
</feature>
<organism evidence="1">
    <name type="scientific">Solanum chacoense</name>
    <name type="common">Chaco potato</name>
    <dbReference type="NCBI Taxonomy" id="4108"/>
    <lineage>
        <taxon>Eukaryota</taxon>
        <taxon>Viridiplantae</taxon>
        <taxon>Streptophyta</taxon>
        <taxon>Embryophyta</taxon>
        <taxon>Tracheophyta</taxon>
        <taxon>Spermatophyta</taxon>
        <taxon>Magnoliopsida</taxon>
        <taxon>eudicotyledons</taxon>
        <taxon>Gunneridae</taxon>
        <taxon>Pentapetalae</taxon>
        <taxon>asterids</taxon>
        <taxon>lamiids</taxon>
        <taxon>Solanales</taxon>
        <taxon>Solanaceae</taxon>
        <taxon>Solanoideae</taxon>
        <taxon>Solaneae</taxon>
        <taxon>Solanum</taxon>
    </lineage>
</organism>
<proteinExistence type="predicted"/>
<dbReference type="EMBL" id="GEDG01032021">
    <property type="protein sequence ID" value="JAP11041.1"/>
    <property type="molecule type" value="Transcribed_RNA"/>
</dbReference>
<dbReference type="AlphaFoldDB" id="A0A0V0GS07"/>
<name>A0A0V0GS07_SOLCH</name>
<protein>
    <submittedName>
        <fullName evidence="1">Putative ovule protein</fullName>
    </submittedName>
</protein>
<evidence type="ECO:0000313" key="1">
    <source>
        <dbReference type="EMBL" id="JAP11041.1"/>
    </source>
</evidence>
<accession>A0A0V0GS07</accession>
<sequence>LPLLFIIRFCTLFCFPSQPYSLFQHVSLGAHAFSTYSLKEKTNLLLVLLNVSFLVIQGYIRDTDASHLTSSDTLCQLMLLFLKFRPTLHPHLPKN</sequence>
<reference evidence="1" key="1">
    <citation type="submission" date="2015-12" db="EMBL/GenBank/DDBJ databases">
        <title>Gene expression during late stages of embryo sac development: a critical building block for successful pollen-pistil interactions.</title>
        <authorList>
            <person name="Liu Y."/>
            <person name="Joly V."/>
            <person name="Sabar M."/>
            <person name="Matton D.P."/>
        </authorList>
    </citation>
    <scope>NUCLEOTIDE SEQUENCE</scope>
</reference>